<sequence length="119" mass="13271">MARLMSSTELQQRIAEGEDFVLIDILNPEDYQREHIPGAINIPVESLKERARKDLGKNQRIVVYGDSHDAEASNRAAKILEELGFRKVSDFDGGLDAWKNAGFLTEGSEAEIVGEVTRL</sequence>
<dbReference type="PANTHER" id="PTHR43031:SF1">
    <property type="entry name" value="PYRIDINE NUCLEOTIDE-DISULPHIDE OXIDOREDUCTASE"/>
    <property type="match status" value="1"/>
</dbReference>
<evidence type="ECO:0000313" key="3">
    <source>
        <dbReference type="Proteomes" id="UP000321412"/>
    </source>
</evidence>
<dbReference type="AlphaFoldDB" id="A0A5C6XF70"/>
<organism evidence="2 3">
    <name type="scientific">Lujinxingia vulgaris</name>
    <dbReference type="NCBI Taxonomy" id="2600176"/>
    <lineage>
        <taxon>Bacteria</taxon>
        <taxon>Deltaproteobacteria</taxon>
        <taxon>Bradymonadales</taxon>
        <taxon>Lujinxingiaceae</taxon>
        <taxon>Lujinxingia</taxon>
    </lineage>
</organism>
<dbReference type="SUPFAM" id="SSF52821">
    <property type="entry name" value="Rhodanese/Cell cycle control phosphatase"/>
    <property type="match status" value="1"/>
</dbReference>
<name>A0A5C6XF70_9DELT</name>
<dbReference type="InterPro" id="IPR001307">
    <property type="entry name" value="Thiosulphate_STrfase_CS"/>
</dbReference>
<dbReference type="OrthoDB" id="9789585at2"/>
<comment type="caution">
    <text evidence="2">The sequence shown here is derived from an EMBL/GenBank/DDBJ whole genome shotgun (WGS) entry which is preliminary data.</text>
</comment>
<keyword evidence="3" id="KW-1185">Reference proteome</keyword>
<dbReference type="CDD" id="cd00158">
    <property type="entry name" value="RHOD"/>
    <property type="match status" value="1"/>
</dbReference>
<protein>
    <submittedName>
        <fullName evidence="2">Rhodanese-like domain-containing protein</fullName>
    </submittedName>
</protein>
<dbReference type="PROSITE" id="PS00380">
    <property type="entry name" value="RHODANESE_1"/>
    <property type="match status" value="1"/>
</dbReference>
<proteinExistence type="predicted"/>
<dbReference type="PANTHER" id="PTHR43031">
    <property type="entry name" value="FAD-DEPENDENT OXIDOREDUCTASE"/>
    <property type="match status" value="1"/>
</dbReference>
<dbReference type="Proteomes" id="UP000321412">
    <property type="component" value="Unassembled WGS sequence"/>
</dbReference>
<accession>A0A5C6XF70</accession>
<evidence type="ECO:0000313" key="2">
    <source>
        <dbReference type="EMBL" id="TXD38469.1"/>
    </source>
</evidence>
<dbReference type="GO" id="GO:0004792">
    <property type="term" value="F:thiosulfate-cyanide sulfurtransferase activity"/>
    <property type="evidence" value="ECO:0007669"/>
    <property type="project" value="InterPro"/>
</dbReference>
<dbReference type="Pfam" id="PF00581">
    <property type="entry name" value="Rhodanese"/>
    <property type="match status" value="1"/>
</dbReference>
<gene>
    <name evidence="2" type="ORF">FRC98_06190</name>
</gene>
<dbReference type="InterPro" id="IPR036873">
    <property type="entry name" value="Rhodanese-like_dom_sf"/>
</dbReference>
<dbReference type="InterPro" id="IPR050229">
    <property type="entry name" value="GlpE_sulfurtransferase"/>
</dbReference>
<dbReference type="SMART" id="SM00450">
    <property type="entry name" value="RHOD"/>
    <property type="match status" value="1"/>
</dbReference>
<dbReference type="Gene3D" id="3.40.250.10">
    <property type="entry name" value="Rhodanese-like domain"/>
    <property type="match status" value="1"/>
</dbReference>
<reference evidence="2 3" key="1">
    <citation type="submission" date="2019-08" db="EMBL/GenBank/DDBJ databases">
        <title>Bradymonadales sp. TMQ4.</title>
        <authorList>
            <person name="Liang Q."/>
        </authorList>
    </citation>
    <scope>NUCLEOTIDE SEQUENCE [LARGE SCALE GENOMIC DNA]</scope>
    <source>
        <strain evidence="2 3">TMQ4</strain>
    </source>
</reference>
<dbReference type="InterPro" id="IPR001763">
    <property type="entry name" value="Rhodanese-like_dom"/>
</dbReference>
<dbReference type="PROSITE" id="PS50206">
    <property type="entry name" value="RHODANESE_3"/>
    <property type="match status" value="1"/>
</dbReference>
<dbReference type="EMBL" id="VOSM01000002">
    <property type="protein sequence ID" value="TXD38469.1"/>
    <property type="molecule type" value="Genomic_DNA"/>
</dbReference>
<evidence type="ECO:0000259" key="1">
    <source>
        <dbReference type="PROSITE" id="PS50206"/>
    </source>
</evidence>
<feature type="domain" description="Rhodanese" evidence="1">
    <location>
        <begin position="16"/>
        <end position="107"/>
    </location>
</feature>